<gene>
    <name evidence="2" type="ORF">UU59_C0001G0004</name>
</gene>
<dbReference type="AlphaFoldDB" id="A0A0G0YE55"/>
<evidence type="ECO:0000313" key="2">
    <source>
        <dbReference type="EMBL" id="KKS07831.1"/>
    </source>
</evidence>
<dbReference type="EMBL" id="LCBF01000001">
    <property type="protein sequence ID" value="KKS07831.1"/>
    <property type="molecule type" value="Genomic_DNA"/>
</dbReference>
<feature type="transmembrane region" description="Helical" evidence="1">
    <location>
        <begin position="46"/>
        <end position="65"/>
    </location>
</feature>
<feature type="transmembrane region" description="Helical" evidence="1">
    <location>
        <begin position="21"/>
        <end position="40"/>
    </location>
</feature>
<keyword evidence="1" id="KW-0812">Transmembrane</keyword>
<keyword evidence="1" id="KW-0472">Membrane</keyword>
<organism evidence="2 3">
    <name type="scientific">candidate division WWE3 bacterium GW2011_GWE1_41_27</name>
    <dbReference type="NCBI Taxonomy" id="1619131"/>
    <lineage>
        <taxon>Bacteria</taxon>
        <taxon>Katanobacteria</taxon>
    </lineage>
</organism>
<protein>
    <submittedName>
        <fullName evidence="2">Uncharacterized protein</fullName>
    </submittedName>
</protein>
<accession>A0A0G0YE55</accession>
<proteinExistence type="predicted"/>
<evidence type="ECO:0000256" key="1">
    <source>
        <dbReference type="SAM" id="Phobius"/>
    </source>
</evidence>
<evidence type="ECO:0000313" key="3">
    <source>
        <dbReference type="Proteomes" id="UP000034544"/>
    </source>
</evidence>
<keyword evidence="1" id="KW-1133">Transmembrane helix</keyword>
<comment type="caution">
    <text evidence="2">The sequence shown here is derived from an EMBL/GenBank/DDBJ whole genome shotgun (WGS) entry which is preliminary data.</text>
</comment>
<dbReference type="Proteomes" id="UP000034544">
    <property type="component" value="Unassembled WGS sequence"/>
</dbReference>
<reference evidence="2 3" key="1">
    <citation type="journal article" date="2015" name="Nature">
        <title>rRNA introns, odd ribosomes, and small enigmatic genomes across a large radiation of phyla.</title>
        <authorList>
            <person name="Brown C.T."/>
            <person name="Hug L.A."/>
            <person name="Thomas B.C."/>
            <person name="Sharon I."/>
            <person name="Castelle C.J."/>
            <person name="Singh A."/>
            <person name="Wilkins M.J."/>
            <person name="Williams K.H."/>
            <person name="Banfield J.F."/>
        </authorList>
    </citation>
    <scope>NUCLEOTIDE SEQUENCE [LARGE SCALE GENOMIC DNA]</scope>
</reference>
<sequence length="70" mass="7578">MDENKEKKSIKCGPFKSPCQNEAIYGFGLIGAAVYYLQHATNLGDGLLGIVKAIAWPAVMLYKVLGMLGM</sequence>
<name>A0A0G0YE55_UNCKA</name>